<dbReference type="AlphaFoldDB" id="A0A1W0W9E7"/>
<keyword evidence="2" id="KW-1185">Reference proteome</keyword>
<comment type="caution">
    <text evidence="1">The sequence shown here is derived from an EMBL/GenBank/DDBJ whole genome shotgun (WGS) entry which is preliminary data.</text>
</comment>
<name>A0A1W0W9E7_HYPEX</name>
<dbReference type="EMBL" id="MTYJ01000160">
    <property type="protein sequence ID" value="OQV11815.1"/>
    <property type="molecule type" value="Genomic_DNA"/>
</dbReference>
<evidence type="ECO:0000313" key="1">
    <source>
        <dbReference type="EMBL" id="OQV11815.1"/>
    </source>
</evidence>
<dbReference type="Pfam" id="PF12311">
    <property type="entry name" value="DUF3632"/>
    <property type="match status" value="1"/>
</dbReference>
<accession>A0A1W0W9E7</accession>
<gene>
    <name evidence="1" type="ORF">BV898_13871</name>
</gene>
<evidence type="ECO:0000313" key="2">
    <source>
        <dbReference type="Proteomes" id="UP000192578"/>
    </source>
</evidence>
<proteinExistence type="predicted"/>
<protein>
    <submittedName>
        <fullName evidence="1">Uncharacterized protein</fullName>
    </submittedName>
</protein>
<dbReference type="OrthoDB" id="3350591at2759"/>
<sequence>MKANSHTVDAKWMDCLGIATGLGTTLLGPTARENYNGPRQYDTIFDRQRPHPTDKQRQDWLNLNRFLARLWQTDTAEFSLYGIWALRRHVKANITTAPTIQTVALTSP</sequence>
<dbReference type="InterPro" id="IPR022085">
    <property type="entry name" value="OpdG"/>
</dbReference>
<organism evidence="1 2">
    <name type="scientific">Hypsibius exemplaris</name>
    <name type="common">Freshwater tardigrade</name>
    <dbReference type="NCBI Taxonomy" id="2072580"/>
    <lineage>
        <taxon>Eukaryota</taxon>
        <taxon>Metazoa</taxon>
        <taxon>Ecdysozoa</taxon>
        <taxon>Tardigrada</taxon>
        <taxon>Eutardigrada</taxon>
        <taxon>Parachela</taxon>
        <taxon>Hypsibioidea</taxon>
        <taxon>Hypsibiidae</taxon>
        <taxon>Hypsibius</taxon>
    </lineage>
</organism>
<dbReference type="Proteomes" id="UP000192578">
    <property type="component" value="Unassembled WGS sequence"/>
</dbReference>
<reference evidence="2" key="1">
    <citation type="submission" date="2017-01" db="EMBL/GenBank/DDBJ databases">
        <title>Comparative genomics of anhydrobiosis in the tardigrade Hypsibius dujardini.</title>
        <authorList>
            <person name="Yoshida Y."/>
            <person name="Koutsovoulos G."/>
            <person name="Laetsch D."/>
            <person name="Stevens L."/>
            <person name="Kumar S."/>
            <person name="Horikawa D."/>
            <person name="Ishino K."/>
            <person name="Komine S."/>
            <person name="Tomita M."/>
            <person name="Blaxter M."/>
            <person name="Arakawa K."/>
        </authorList>
    </citation>
    <scope>NUCLEOTIDE SEQUENCE [LARGE SCALE GENOMIC DNA]</scope>
    <source>
        <strain evidence="2">Z151</strain>
    </source>
</reference>